<keyword evidence="2" id="KW-1185">Reference proteome</keyword>
<organism evidence="1 2">
    <name type="scientific">Caryophanon latum</name>
    <dbReference type="NCBI Taxonomy" id="33977"/>
    <lineage>
        <taxon>Bacteria</taxon>
        <taxon>Bacillati</taxon>
        <taxon>Bacillota</taxon>
        <taxon>Bacilli</taxon>
        <taxon>Bacillales</taxon>
        <taxon>Caryophanaceae</taxon>
        <taxon>Caryophanon</taxon>
    </lineage>
</organism>
<evidence type="ECO:0000313" key="2">
    <source>
        <dbReference type="Proteomes" id="UP000093482"/>
    </source>
</evidence>
<sequence length="77" mass="8890">MNTLQRIQAIQKHFEETPKEQILYNMKQAGFEIAEDMTINEQLKSEAKKNLYAQSMNYKVTSYNQLWSSTKNAGVGS</sequence>
<dbReference type="RefSeq" id="WP_066465841.1">
    <property type="nucleotide sequence ID" value="NZ_MATO01000056.1"/>
</dbReference>
<gene>
    <name evidence="1" type="ORF">A6K76_02740</name>
</gene>
<comment type="caution">
    <text evidence="1">The sequence shown here is derived from an EMBL/GenBank/DDBJ whole genome shotgun (WGS) entry which is preliminary data.</text>
</comment>
<accession>A0A1C0YJJ0</accession>
<dbReference type="EMBL" id="MATO01000056">
    <property type="protein sequence ID" value="OCS87304.1"/>
    <property type="molecule type" value="Genomic_DNA"/>
</dbReference>
<dbReference type="AlphaFoldDB" id="A0A1C0YJJ0"/>
<protein>
    <submittedName>
        <fullName evidence="1">Uncharacterized protein</fullName>
    </submittedName>
</protein>
<name>A0A1C0YJJ0_9BACL</name>
<proteinExistence type="predicted"/>
<evidence type="ECO:0000313" key="1">
    <source>
        <dbReference type="EMBL" id="OCS87304.1"/>
    </source>
</evidence>
<dbReference type="Proteomes" id="UP000093482">
    <property type="component" value="Unassembled WGS sequence"/>
</dbReference>
<reference evidence="1 2" key="1">
    <citation type="submission" date="2016-07" db="EMBL/GenBank/DDBJ databases">
        <title>Caryophanon latum genome sequencing.</title>
        <authorList>
            <person name="Verma A."/>
            <person name="Pal Y."/>
            <person name="Krishnamurthi S."/>
        </authorList>
    </citation>
    <scope>NUCLEOTIDE SEQUENCE [LARGE SCALE GENOMIC DNA]</scope>
    <source>
        <strain evidence="1 2">DSM 14151</strain>
    </source>
</reference>